<dbReference type="Proteomes" id="UP001183824">
    <property type="component" value="Unassembled WGS sequence"/>
</dbReference>
<dbReference type="EMBL" id="JAVREZ010000012">
    <property type="protein sequence ID" value="MDT0484493.1"/>
    <property type="molecule type" value="Genomic_DNA"/>
</dbReference>
<feature type="signal peptide" evidence="2">
    <location>
        <begin position="1"/>
        <end position="34"/>
    </location>
</feature>
<name>A0ABU2VFZ6_9ACTN</name>
<feature type="compositionally biased region" description="Polar residues" evidence="1">
    <location>
        <begin position="47"/>
        <end position="60"/>
    </location>
</feature>
<keyword evidence="2" id="KW-0732">Signal</keyword>
<gene>
    <name evidence="3" type="ORF">RNB18_30510</name>
</gene>
<reference evidence="4" key="1">
    <citation type="submission" date="2023-07" db="EMBL/GenBank/DDBJ databases">
        <title>30 novel species of actinomycetes from the DSMZ collection.</title>
        <authorList>
            <person name="Nouioui I."/>
        </authorList>
    </citation>
    <scope>NUCLEOTIDE SEQUENCE [LARGE SCALE GENOMIC DNA]</scope>
    <source>
        <strain evidence="4">DSM 41640</strain>
    </source>
</reference>
<feature type="chain" id="PRO_5046235838" description="Secreted protein/lipoprotein" evidence="2">
    <location>
        <begin position="35"/>
        <end position="203"/>
    </location>
</feature>
<proteinExistence type="predicted"/>
<evidence type="ECO:0000256" key="1">
    <source>
        <dbReference type="SAM" id="MobiDB-lite"/>
    </source>
</evidence>
<evidence type="ECO:0000313" key="3">
    <source>
        <dbReference type="EMBL" id="MDT0484493.1"/>
    </source>
</evidence>
<feature type="region of interest" description="Disordered" evidence="1">
    <location>
        <begin position="37"/>
        <end position="63"/>
    </location>
</feature>
<keyword evidence="4" id="KW-1185">Reference proteome</keyword>
<accession>A0ABU2VFZ6</accession>
<evidence type="ECO:0000313" key="4">
    <source>
        <dbReference type="Proteomes" id="UP001183824"/>
    </source>
</evidence>
<dbReference type="RefSeq" id="WP_311717352.1">
    <property type="nucleotide sequence ID" value="NZ_JAVREZ010000012.1"/>
</dbReference>
<evidence type="ECO:0008006" key="5">
    <source>
        <dbReference type="Google" id="ProtNLM"/>
    </source>
</evidence>
<evidence type="ECO:0000256" key="2">
    <source>
        <dbReference type="SAM" id="SignalP"/>
    </source>
</evidence>
<comment type="caution">
    <text evidence="3">The sequence shown here is derived from an EMBL/GenBank/DDBJ whole genome shotgun (WGS) entry which is preliminary data.</text>
</comment>
<sequence length="203" mass="21923">MTHDHNSSMTTVVRIRNRRTVSTALVALAAMATAAGCSSGDKDESDQSPAPSSTAPTKTVSADEAQARKAVIAAYQGMTDEQVKAYAKSSLASSNITKYATGKALRDVKNAVFVNLQNGIVVQGEPEVTADEDDVTLDTASKPQRASLQVCFDMNTWEPIDKKTGKSVAPPEQIRRYTIAVQLQEQGSRWLVTEEKADKEKKC</sequence>
<protein>
    <recommendedName>
        <fullName evidence="5">Secreted protein/lipoprotein</fullName>
    </recommendedName>
</protein>
<organism evidence="3 4">
    <name type="scientific">Streptomyces doebereineriae</name>
    <dbReference type="NCBI Taxonomy" id="3075528"/>
    <lineage>
        <taxon>Bacteria</taxon>
        <taxon>Bacillati</taxon>
        <taxon>Actinomycetota</taxon>
        <taxon>Actinomycetes</taxon>
        <taxon>Kitasatosporales</taxon>
        <taxon>Streptomycetaceae</taxon>
        <taxon>Streptomyces</taxon>
    </lineage>
</organism>